<accession>A0ABX0T679</accession>
<evidence type="ECO:0000313" key="2">
    <source>
        <dbReference type="EMBL" id="NII40996.1"/>
    </source>
</evidence>
<reference evidence="2 3" key="1">
    <citation type="submission" date="2020-03" db="EMBL/GenBank/DDBJ databases">
        <title>Above-ground endophytic microbial communities from plants in different locations in the United States.</title>
        <authorList>
            <person name="Frank C."/>
        </authorList>
    </citation>
    <scope>NUCLEOTIDE SEQUENCE [LARGE SCALE GENOMIC DNA]</scope>
    <source>
        <strain evidence="2 3">WW7</strain>
    </source>
</reference>
<keyword evidence="3" id="KW-1185">Reference proteome</keyword>
<evidence type="ECO:0000313" key="3">
    <source>
        <dbReference type="Proteomes" id="UP001318300"/>
    </source>
</evidence>
<dbReference type="Proteomes" id="UP001318300">
    <property type="component" value="Unassembled WGS sequence"/>
</dbReference>
<evidence type="ECO:0000256" key="1">
    <source>
        <dbReference type="SAM" id="SignalP"/>
    </source>
</evidence>
<proteinExistence type="predicted"/>
<dbReference type="RefSeq" id="WP_166780047.1">
    <property type="nucleotide sequence ID" value="NZ_JAAOYO010000002.1"/>
</dbReference>
<keyword evidence="1" id="KW-0732">Signal</keyword>
<protein>
    <recommendedName>
        <fullName evidence="4">Lipoprotein</fullName>
    </recommendedName>
</protein>
<feature type="chain" id="PRO_5046678502" description="Lipoprotein" evidence="1">
    <location>
        <begin position="27"/>
        <end position="138"/>
    </location>
</feature>
<evidence type="ECO:0008006" key="4">
    <source>
        <dbReference type="Google" id="ProtNLM"/>
    </source>
</evidence>
<name>A0ABX0T679_9MICO</name>
<sequence>MHHRPTRTRTALLAVALVASLAGCSAGGSTRTAAVDAASDFAAAIADHGGAEACALLVPDARQAVTDETHRDCADGVLDLDLPTTVRTASTEVYGRAAFVRGDGDALFLARSGSTWLVRAAGCTPVPDAPFDCVLDGS</sequence>
<organism evidence="2 3">
    <name type="scientific">Curtobacterium salicis</name>
    <dbReference type="NCBI Taxonomy" id="1779862"/>
    <lineage>
        <taxon>Bacteria</taxon>
        <taxon>Bacillati</taxon>
        <taxon>Actinomycetota</taxon>
        <taxon>Actinomycetes</taxon>
        <taxon>Micrococcales</taxon>
        <taxon>Microbacteriaceae</taxon>
        <taxon>Curtobacterium</taxon>
    </lineage>
</organism>
<gene>
    <name evidence="2" type="ORF">E9228_001632</name>
</gene>
<feature type="signal peptide" evidence="1">
    <location>
        <begin position="1"/>
        <end position="26"/>
    </location>
</feature>
<dbReference type="EMBL" id="JAAOYO010000002">
    <property type="protein sequence ID" value="NII40996.1"/>
    <property type="molecule type" value="Genomic_DNA"/>
</dbReference>
<dbReference type="PROSITE" id="PS51257">
    <property type="entry name" value="PROKAR_LIPOPROTEIN"/>
    <property type="match status" value="1"/>
</dbReference>
<comment type="caution">
    <text evidence="2">The sequence shown here is derived from an EMBL/GenBank/DDBJ whole genome shotgun (WGS) entry which is preliminary data.</text>
</comment>